<evidence type="ECO:0000313" key="2">
    <source>
        <dbReference type="EMBL" id="CAF4145331.1"/>
    </source>
</evidence>
<reference evidence="1" key="1">
    <citation type="submission" date="2021-02" db="EMBL/GenBank/DDBJ databases">
        <authorList>
            <person name="Nowell W R."/>
        </authorList>
    </citation>
    <scope>NUCLEOTIDE SEQUENCE</scope>
</reference>
<evidence type="ECO:0000313" key="3">
    <source>
        <dbReference type="Proteomes" id="UP000663889"/>
    </source>
</evidence>
<dbReference type="Proteomes" id="UP000663889">
    <property type="component" value="Unassembled WGS sequence"/>
</dbReference>
<proteinExistence type="predicted"/>
<feature type="non-terminal residue" evidence="1">
    <location>
        <position position="136"/>
    </location>
</feature>
<dbReference type="EMBL" id="CAJOBE010012199">
    <property type="protein sequence ID" value="CAF4145331.1"/>
    <property type="molecule type" value="Genomic_DNA"/>
</dbReference>
<gene>
    <name evidence="2" type="ORF">FNK824_LOCUS33406</name>
    <name evidence="1" type="ORF">SEV965_LOCUS24235</name>
</gene>
<dbReference type="EMBL" id="CAJNOU010001857">
    <property type="protein sequence ID" value="CAF1260918.1"/>
    <property type="molecule type" value="Genomic_DNA"/>
</dbReference>
<comment type="caution">
    <text evidence="1">The sequence shown here is derived from an EMBL/GenBank/DDBJ whole genome shotgun (WGS) entry which is preliminary data.</text>
</comment>
<name>A0A815AT65_9BILA</name>
<accession>A0A815AT65</accession>
<dbReference type="Gene3D" id="1.25.40.990">
    <property type="match status" value="1"/>
</dbReference>
<evidence type="ECO:0000313" key="1">
    <source>
        <dbReference type="EMBL" id="CAF1260918.1"/>
    </source>
</evidence>
<dbReference type="AlphaFoldDB" id="A0A815AT65"/>
<protein>
    <submittedName>
        <fullName evidence="1">Uncharacterized protein</fullName>
    </submittedName>
</protein>
<dbReference type="Proteomes" id="UP000663874">
    <property type="component" value="Unassembled WGS sequence"/>
</dbReference>
<sequence length="136" mass="15427">GDREQFNQCQTQLETLYDNGCNRTHLNEFLIYRLLYSLLLNDYKKTNRILINIDTVKKIAAAANGKSKSKDIEHIDLALELFAPSFPIETITQMLAYESNDICQKHLSSLGITLIDEPSSGVSIDCRASRAIFEKK</sequence>
<organism evidence="1 3">
    <name type="scientific">Rotaria sordida</name>
    <dbReference type="NCBI Taxonomy" id="392033"/>
    <lineage>
        <taxon>Eukaryota</taxon>
        <taxon>Metazoa</taxon>
        <taxon>Spiralia</taxon>
        <taxon>Gnathifera</taxon>
        <taxon>Rotifera</taxon>
        <taxon>Eurotatoria</taxon>
        <taxon>Bdelloidea</taxon>
        <taxon>Philodinida</taxon>
        <taxon>Philodinidae</taxon>
        <taxon>Rotaria</taxon>
    </lineage>
</organism>